<name>W1P171_AMBTC</name>
<dbReference type="Proteomes" id="UP000017836">
    <property type="component" value="Unassembled WGS sequence"/>
</dbReference>
<feature type="region of interest" description="Disordered" evidence="2">
    <location>
        <begin position="21"/>
        <end position="44"/>
    </location>
</feature>
<dbReference type="EMBL" id="KI394767">
    <property type="protein sequence ID" value="ERN01306.1"/>
    <property type="molecule type" value="Genomic_DNA"/>
</dbReference>
<keyword evidence="1" id="KW-0175">Coiled coil</keyword>
<evidence type="ECO:0000256" key="2">
    <source>
        <dbReference type="SAM" id="MobiDB-lite"/>
    </source>
</evidence>
<organism evidence="3 4">
    <name type="scientific">Amborella trichopoda</name>
    <dbReference type="NCBI Taxonomy" id="13333"/>
    <lineage>
        <taxon>Eukaryota</taxon>
        <taxon>Viridiplantae</taxon>
        <taxon>Streptophyta</taxon>
        <taxon>Embryophyta</taxon>
        <taxon>Tracheophyta</taxon>
        <taxon>Spermatophyta</taxon>
        <taxon>Magnoliopsida</taxon>
        <taxon>Amborellales</taxon>
        <taxon>Amborellaceae</taxon>
        <taxon>Amborella</taxon>
    </lineage>
</organism>
<dbReference type="HOGENOM" id="CLU_2545625_0_0_1"/>
<sequence>MKLYRCNTNLEIEKWPQEEVEGSLLDKETLSGDEESRIDGDNGLGLDLAEDLKEEEEKVVALEKNLQEEAIYEEIKKFGGRNN</sequence>
<feature type="compositionally biased region" description="Basic and acidic residues" evidence="2">
    <location>
        <begin position="24"/>
        <end position="40"/>
    </location>
</feature>
<feature type="coiled-coil region" evidence="1">
    <location>
        <begin position="45"/>
        <end position="72"/>
    </location>
</feature>
<keyword evidence="4" id="KW-1185">Reference proteome</keyword>
<evidence type="ECO:0000256" key="1">
    <source>
        <dbReference type="SAM" id="Coils"/>
    </source>
</evidence>
<accession>W1P171</accession>
<evidence type="ECO:0000313" key="4">
    <source>
        <dbReference type="Proteomes" id="UP000017836"/>
    </source>
</evidence>
<dbReference type="AlphaFoldDB" id="W1P171"/>
<dbReference type="Gramene" id="ERN01306">
    <property type="protein sequence ID" value="ERN01306"/>
    <property type="gene ID" value="AMTR_s00002p00254150"/>
</dbReference>
<proteinExistence type="predicted"/>
<protein>
    <submittedName>
        <fullName evidence="3">Uncharacterized protein</fullName>
    </submittedName>
</protein>
<reference evidence="4" key="1">
    <citation type="journal article" date="2013" name="Science">
        <title>The Amborella genome and the evolution of flowering plants.</title>
        <authorList>
            <consortium name="Amborella Genome Project"/>
        </authorList>
    </citation>
    <scope>NUCLEOTIDE SEQUENCE [LARGE SCALE GENOMIC DNA]</scope>
</reference>
<evidence type="ECO:0000313" key="3">
    <source>
        <dbReference type="EMBL" id="ERN01306.1"/>
    </source>
</evidence>
<gene>
    <name evidence="3" type="ORF">AMTR_s00002p00254150</name>
</gene>